<keyword evidence="3 4" id="KW-0067">ATP-binding</keyword>
<evidence type="ECO:0000256" key="4">
    <source>
        <dbReference type="PIRSR" id="PIRSR006806-1"/>
    </source>
</evidence>
<comment type="catalytic activity">
    <reaction evidence="5">
        <text>(6S)-5-formyl-5,6,7,8-tetrahydrofolate + ATP = (6R)-5,10-methenyltetrahydrofolate + ADP + phosphate</text>
        <dbReference type="Rhea" id="RHEA:10488"/>
        <dbReference type="ChEBI" id="CHEBI:30616"/>
        <dbReference type="ChEBI" id="CHEBI:43474"/>
        <dbReference type="ChEBI" id="CHEBI:57455"/>
        <dbReference type="ChEBI" id="CHEBI:57457"/>
        <dbReference type="ChEBI" id="CHEBI:456216"/>
        <dbReference type="EC" id="6.3.3.2"/>
    </reaction>
</comment>
<keyword evidence="5" id="KW-0460">Magnesium</keyword>
<gene>
    <name evidence="6" type="ORF">SAMN04488540_10769</name>
</gene>
<dbReference type="GO" id="GO:0046872">
    <property type="term" value="F:metal ion binding"/>
    <property type="evidence" value="ECO:0007669"/>
    <property type="project" value="UniProtKB-KW"/>
</dbReference>
<dbReference type="GO" id="GO:0009396">
    <property type="term" value="P:folic acid-containing compound biosynthetic process"/>
    <property type="evidence" value="ECO:0007669"/>
    <property type="project" value="TreeGrafter"/>
</dbReference>
<proteinExistence type="inferred from homology"/>
<dbReference type="SUPFAM" id="SSF100950">
    <property type="entry name" value="NagB/RpiA/CoA transferase-like"/>
    <property type="match status" value="1"/>
</dbReference>
<evidence type="ECO:0000313" key="6">
    <source>
        <dbReference type="EMBL" id="SDJ34974.1"/>
    </source>
</evidence>
<keyword evidence="6" id="KW-0436">Ligase</keyword>
<dbReference type="Gene3D" id="3.40.50.10420">
    <property type="entry name" value="NagB/RpiA/CoA transferase-like"/>
    <property type="match status" value="1"/>
</dbReference>
<feature type="binding site" evidence="4">
    <location>
        <position position="58"/>
    </location>
    <ligand>
        <name>substrate</name>
    </ligand>
</feature>
<dbReference type="GO" id="GO:0005524">
    <property type="term" value="F:ATP binding"/>
    <property type="evidence" value="ECO:0007669"/>
    <property type="project" value="UniProtKB-KW"/>
</dbReference>
<dbReference type="RefSeq" id="WP_090365150.1">
    <property type="nucleotide sequence ID" value="NZ_FNEM01000007.1"/>
</dbReference>
<keyword evidence="5" id="KW-0479">Metal-binding</keyword>
<accession>A0A1G8T0N3</accession>
<dbReference type="NCBIfam" id="TIGR02727">
    <property type="entry name" value="MTHFS_bact"/>
    <property type="match status" value="1"/>
</dbReference>
<name>A0A1G8T0N3_9GAMM</name>
<keyword evidence="2 4" id="KW-0547">Nucleotide-binding</keyword>
<reference evidence="7" key="1">
    <citation type="submission" date="2016-10" db="EMBL/GenBank/DDBJ databases">
        <authorList>
            <person name="Varghese N."/>
            <person name="Submissions S."/>
        </authorList>
    </citation>
    <scope>NUCLEOTIDE SEQUENCE [LARGE SCALE GENOMIC DNA]</scope>
    <source>
        <strain evidence="7">DSM 23317</strain>
    </source>
</reference>
<dbReference type="OrthoDB" id="9801938at2"/>
<dbReference type="InterPro" id="IPR037171">
    <property type="entry name" value="NagB/RpiA_transferase-like"/>
</dbReference>
<comment type="cofactor">
    <cofactor evidence="5">
        <name>Mg(2+)</name>
        <dbReference type="ChEBI" id="CHEBI:18420"/>
    </cofactor>
</comment>
<dbReference type="EMBL" id="FNEM01000007">
    <property type="protein sequence ID" value="SDJ34974.1"/>
    <property type="molecule type" value="Genomic_DNA"/>
</dbReference>
<evidence type="ECO:0000256" key="3">
    <source>
        <dbReference type="ARBA" id="ARBA00022840"/>
    </source>
</evidence>
<dbReference type="GO" id="GO:0030272">
    <property type="term" value="F:5-formyltetrahydrofolate cyclo-ligase activity"/>
    <property type="evidence" value="ECO:0007669"/>
    <property type="project" value="UniProtKB-EC"/>
</dbReference>
<evidence type="ECO:0000313" key="7">
    <source>
        <dbReference type="Proteomes" id="UP000199527"/>
    </source>
</evidence>
<dbReference type="Pfam" id="PF01812">
    <property type="entry name" value="5-FTHF_cyc-lig"/>
    <property type="match status" value="1"/>
</dbReference>
<evidence type="ECO:0000256" key="5">
    <source>
        <dbReference type="RuleBase" id="RU361279"/>
    </source>
</evidence>
<keyword evidence="7" id="KW-1185">Reference proteome</keyword>
<dbReference type="PIRSF" id="PIRSF006806">
    <property type="entry name" value="FTHF_cligase"/>
    <property type="match status" value="1"/>
</dbReference>
<organism evidence="6 7">
    <name type="scientific">Ferrimonas sediminum</name>
    <dbReference type="NCBI Taxonomy" id="718193"/>
    <lineage>
        <taxon>Bacteria</taxon>
        <taxon>Pseudomonadati</taxon>
        <taxon>Pseudomonadota</taxon>
        <taxon>Gammaproteobacteria</taxon>
        <taxon>Alteromonadales</taxon>
        <taxon>Ferrimonadaceae</taxon>
        <taxon>Ferrimonas</taxon>
    </lineage>
</organism>
<dbReference type="GO" id="GO:0035999">
    <property type="term" value="P:tetrahydrofolate interconversion"/>
    <property type="evidence" value="ECO:0007669"/>
    <property type="project" value="TreeGrafter"/>
</dbReference>
<dbReference type="PANTHER" id="PTHR23407:SF1">
    <property type="entry name" value="5-FORMYLTETRAHYDROFOLATE CYCLO-LIGASE"/>
    <property type="match status" value="1"/>
</dbReference>
<feature type="binding site" evidence="4">
    <location>
        <begin position="138"/>
        <end position="146"/>
    </location>
    <ligand>
        <name>ATP</name>
        <dbReference type="ChEBI" id="CHEBI:30616"/>
    </ligand>
</feature>
<dbReference type="Proteomes" id="UP000199527">
    <property type="component" value="Unassembled WGS sequence"/>
</dbReference>
<dbReference type="AlphaFoldDB" id="A0A1G8T0N3"/>
<evidence type="ECO:0000256" key="2">
    <source>
        <dbReference type="ARBA" id="ARBA00022741"/>
    </source>
</evidence>
<dbReference type="InterPro" id="IPR024185">
    <property type="entry name" value="FTHF_cligase-like_sf"/>
</dbReference>
<dbReference type="PANTHER" id="PTHR23407">
    <property type="entry name" value="ATPASE INHIBITOR/5-FORMYLTETRAHYDROFOLATE CYCLO-LIGASE"/>
    <property type="match status" value="1"/>
</dbReference>
<feature type="binding site" evidence="4">
    <location>
        <position position="53"/>
    </location>
    <ligand>
        <name>substrate</name>
    </ligand>
</feature>
<dbReference type="InterPro" id="IPR002698">
    <property type="entry name" value="FTHF_cligase"/>
</dbReference>
<comment type="similarity">
    <text evidence="1 5">Belongs to the 5-formyltetrahydrofolate cyclo-ligase family.</text>
</comment>
<evidence type="ECO:0000256" key="1">
    <source>
        <dbReference type="ARBA" id="ARBA00010638"/>
    </source>
</evidence>
<protein>
    <recommendedName>
        <fullName evidence="5">5-formyltetrahydrofolate cyclo-ligase</fullName>
        <ecNumber evidence="5">6.3.3.2</ecNumber>
    </recommendedName>
</protein>
<dbReference type="EC" id="6.3.3.2" evidence="5"/>
<sequence length="197" mass="22608">MTCTDPRHTLRQQLRQARRALTPAQHLSAAEQLSQRLSQHPQIQHAKVIALYLPQDGEPDLQPLSHRLWQQGKTLALPVMHPFCRERMLFQRYAPDTRLKPNHFGIAEPYWNQSELILKHQMEVMLMPLVGFDAQGHRLGMGGGFYDRFLAGPNRPCHLIGIAHQCQQVSALPPQPWDIDIDAIATPEQWIECRPNP</sequence>